<accession>A0A1I8MXY0</accession>
<dbReference type="InterPro" id="IPR042422">
    <property type="entry name" value="CC103"/>
</dbReference>
<evidence type="ECO:0000313" key="2">
    <source>
        <dbReference type="EnsemblMetazoa" id="MDOA009550-PA"/>
    </source>
</evidence>
<dbReference type="OrthoDB" id="447931at2759"/>
<dbReference type="Pfam" id="PF15867">
    <property type="entry name" value="Dynein_attach_N"/>
    <property type="match status" value="1"/>
</dbReference>
<dbReference type="GO" id="GO:0007368">
    <property type="term" value="P:determination of left/right symmetry"/>
    <property type="evidence" value="ECO:0007669"/>
    <property type="project" value="TreeGrafter"/>
</dbReference>
<gene>
    <name evidence="2" type="primary">101891774</name>
    <name evidence="4" type="synonym">LOC101891774</name>
    <name evidence="5" type="synonym">LOC131805545</name>
</gene>
<name>A0A1I8MXY0_MUSDO</name>
<protein>
    <submittedName>
        <fullName evidence="4 5">Coiled-coil domain-containing protein 103</fullName>
    </submittedName>
</protein>
<organism evidence="2">
    <name type="scientific">Musca domestica</name>
    <name type="common">House fly</name>
    <dbReference type="NCBI Taxonomy" id="7370"/>
    <lineage>
        <taxon>Eukaryota</taxon>
        <taxon>Metazoa</taxon>
        <taxon>Ecdysozoa</taxon>
        <taxon>Arthropoda</taxon>
        <taxon>Hexapoda</taxon>
        <taxon>Insecta</taxon>
        <taxon>Pterygota</taxon>
        <taxon>Neoptera</taxon>
        <taxon>Endopterygota</taxon>
        <taxon>Diptera</taxon>
        <taxon>Brachycera</taxon>
        <taxon>Muscomorpha</taxon>
        <taxon>Muscoidea</taxon>
        <taxon>Muscidae</taxon>
        <taxon>Musca</taxon>
    </lineage>
</organism>
<dbReference type="eggNOG" id="ENOG502RY3P">
    <property type="taxonomic scope" value="Eukaryota"/>
</dbReference>
<dbReference type="GO" id="GO:0005576">
    <property type="term" value="C:extracellular region"/>
    <property type="evidence" value="ECO:0007669"/>
    <property type="project" value="GOC"/>
</dbReference>
<dbReference type="VEuPathDB" id="VectorBase:MDOMA2_020437"/>
<dbReference type="GeneID" id="101891774"/>
<evidence type="ECO:0000313" key="5">
    <source>
        <dbReference type="RefSeq" id="XP_058984794.1"/>
    </source>
</evidence>
<dbReference type="KEGG" id="mde:101891774"/>
<evidence type="ECO:0000259" key="1">
    <source>
        <dbReference type="Pfam" id="PF15867"/>
    </source>
</evidence>
<dbReference type="GO" id="GO:0003351">
    <property type="term" value="P:epithelial cilium movement involved in extracellular fluid movement"/>
    <property type="evidence" value="ECO:0007669"/>
    <property type="project" value="TreeGrafter"/>
</dbReference>
<dbReference type="VEuPathDB" id="VectorBase:MDOMA2_009453"/>
<dbReference type="PANTHER" id="PTHR28572:SF1">
    <property type="entry name" value="COILED-COIL DOMAIN-CONTAINING PROTEIN 103"/>
    <property type="match status" value="1"/>
</dbReference>
<reference evidence="2" key="1">
    <citation type="submission" date="2020-05" db="UniProtKB">
        <authorList>
            <consortium name="EnsemblMetazoa"/>
        </authorList>
    </citation>
    <scope>IDENTIFICATION</scope>
    <source>
        <strain evidence="2">Aabys</strain>
    </source>
</reference>
<reference evidence="5" key="2">
    <citation type="submission" date="2025-05" db="UniProtKB">
        <authorList>
            <consortium name="RefSeq"/>
        </authorList>
    </citation>
    <scope>IDENTIFICATION</scope>
    <source>
        <strain evidence="4 5">Aabys</strain>
        <tissue evidence="5">Whole body</tissue>
    </source>
</reference>
<evidence type="ECO:0000313" key="4">
    <source>
        <dbReference type="RefSeq" id="XP_005187717.1"/>
    </source>
</evidence>
<dbReference type="RefSeq" id="XP_005187717.1">
    <property type="nucleotide sequence ID" value="XM_005187660.3"/>
</dbReference>
<dbReference type="STRING" id="7370.A0A1I8MXY0"/>
<dbReference type="InterPro" id="IPR031733">
    <property type="entry name" value="Dynein_attach_N"/>
</dbReference>
<dbReference type="PANTHER" id="PTHR28572">
    <property type="entry name" value="COILED-COIL DOMAIN-CONTAINING PROTEIN 103"/>
    <property type="match status" value="1"/>
</dbReference>
<keyword evidence="3" id="KW-1185">Reference proteome</keyword>
<dbReference type="AlphaFoldDB" id="A0A1I8MXY0"/>
<dbReference type="RefSeq" id="XP_058984794.1">
    <property type="nucleotide sequence ID" value="XM_059128811.1"/>
</dbReference>
<dbReference type="Proteomes" id="UP001652621">
    <property type="component" value="Unplaced"/>
</dbReference>
<evidence type="ECO:0000313" key="3">
    <source>
        <dbReference type="Proteomes" id="UP001652621"/>
    </source>
</evidence>
<feature type="domain" description="Dynein attachment factor N-terminal" evidence="1">
    <location>
        <begin position="15"/>
        <end position="80"/>
    </location>
</feature>
<dbReference type="VEuPathDB" id="VectorBase:MDOA009550"/>
<proteinExistence type="predicted"/>
<dbReference type="GO" id="GO:0036159">
    <property type="term" value="P:inner dynein arm assembly"/>
    <property type="evidence" value="ECO:0007669"/>
    <property type="project" value="TreeGrafter"/>
</dbReference>
<sequence length="88" mass="10196">MFSTNINEEITAEELQHLSKLCLERIRVGELHCLRNDAKLRAVNNTKTYDEFKDIVDAAHLKPITKQDKMNAKTRNRLWNKAAAEVDD</sequence>
<dbReference type="EnsemblMetazoa" id="MDOA009550-RA">
    <property type="protein sequence ID" value="MDOA009550-PA"/>
    <property type="gene ID" value="MDOA009550"/>
</dbReference>
<dbReference type="GO" id="GO:0036157">
    <property type="term" value="C:outer dynein arm"/>
    <property type="evidence" value="ECO:0007669"/>
    <property type="project" value="InterPro"/>
</dbReference>